<proteinExistence type="predicted"/>
<feature type="non-terminal residue" evidence="2">
    <location>
        <position position="1"/>
    </location>
</feature>
<dbReference type="STRING" id="2711.A0A067EF75"/>
<evidence type="ECO:0000313" key="2">
    <source>
        <dbReference type="EMBL" id="KDO52555.1"/>
    </source>
</evidence>
<protein>
    <recommendedName>
        <fullName evidence="1">Utp10/HEAT1 HEAT-repeats domain-containing protein</fullName>
    </recommendedName>
</protein>
<organism evidence="2 3">
    <name type="scientific">Citrus sinensis</name>
    <name type="common">Sweet orange</name>
    <name type="synonym">Citrus aurantium var. sinensis</name>
    <dbReference type="NCBI Taxonomy" id="2711"/>
    <lineage>
        <taxon>Eukaryota</taxon>
        <taxon>Viridiplantae</taxon>
        <taxon>Streptophyta</taxon>
        <taxon>Embryophyta</taxon>
        <taxon>Tracheophyta</taxon>
        <taxon>Spermatophyta</taxon>
        <taxon>Magnoliopsida</taxon>
        <taxon>eudicotyledons</taxon>
        <taxon>Gunneridae</taxon>
        <taxon>Pentapetalae</taxon>
        <taxon>rosids</taxon>
        <taxon>malvids</taxon>
        <taxon>Sapindales</taxon>
        <taxon>Rutaceae</taxon>
        <taxon>Aurantioideae</taxon>
        <taxon>Citrus</taxon>
    </lineage>
</organism>
<name>A0A067EF75_CITSI</name>
<keyword evidence="3" id="KW-1185">Reference proteome</keyword>
<dbReference type="Proteomes" id="UP000027120">
    <property type="component" value="Unassembled WGS sequence"/>
</dbReference>
<evidence type="ECO:0000313" key="3">
    <source>
        <dbReference type="Proteomes" id="UP000027120"/>
    </source>
</evidence>
<gene>
    <name evidence="2" type="ORF">CISIN_1g0386422mg</name>
</gene>
<accession>A0A067EF75</accession>
<reference evidence="2 3" key="1">
    <citation type="submission" date="2014-04" db="EMBL/GenBank/DDBJ databases">
        <authorList>
            <consortium name="International Citrus Genome Consortium"/>
            <person name="Gmitter F."/>
            <person name="Chen C."/>
            <person name="Farmerie W."/>
            <person name="Harkins T."/>
            <person name="Desany B."/>
            <person name="Mohiuddin M."/>
            <person name="Kodira C."/>
            <person name="Borodovsky M."/>
            <person name="Lomsadze A."/>
            <person name="Burns P."/>
            <person name="Jenkins J."/>
            <person name="Prochnik S."/>
            <person name="Shu S."/>
            <person name="Chapman J."/>
            <person name="Pitluck S."/>
            <person name="Schmutz J."/>
            <person name="Rokhsar D."/>
        </authorList>
    </citation>
    <scope>NUCLEOTIDE SEQUENCE</scope>
</reference>
<evidence type="ECO:0000259" key="1">
    <source>
        <dbReference type="Pfam" id="PF23243"/>
    </source>
</evidence>
<dbReference type="Pfam" id="PF23243">
    <property type="entry name" value="HEAT_HEATR1"/>
    <property type="match status" value="1"/>
</dbReference>
<feature type="domain" description="Utp10/HEAT1 HEAT-repeats" evidence="1">
    <location>
        <begin position="2"/>
        <end position="47"/>
    </location>
</feature>
<sequence length="78" mass="8931">RKLEELMEQVVFLLQFVETRKKQMSVPITTRKDLKECMRAVLRSVTKVMNPAAYFKGIVNLLGNADGNVKKKVCGYLL</sequence>
<dbReference type="InterPro" id="IPR056473">
    <property type="entry name" value="HEAT_Utp10/HEAT1"/>
</dbReference>
<dbReference type="AlphaFoldDB" id="A0A067EF75"/>
<dbReference type="EMBL" id="KK785031">
    <property type="protein sequence ID" value="KDO52555.1"/>
    <property type="molecule type" value="Genomic_DNA"/>
</dbReference>